<feature type="signal peptide" evidence="7">
    <location>
        <begin position="1"/>
        <end position="23"/>
    </location>
</feature>
<evidence type="ECO:0000256" key="6">
    <source>
        <dbReference type="ARBA" id="ARBA00023157"/>
    </source>
</evidence>
<evidence type="ECO:0000259" key="8">
    <source>
        <dbReference type="PROSITE" id="PS50279"/>
    </source>
</evidence>
<evidence type="ECO:0000256" key="3">
    <source>
        <dbReference type="ARBA" id="ARBA00022690"/>
    </source>
</evidence>
<dbReference type="Pfam" id="PF00014">
    <property type="entry name" value="Kunitz_BPTI"/>
    <property type="match status" value="2"/>
</dbReference>
<dbReference type="KEGG" id="emc:129337856"/>
<evidence type="ECO:0000256" key="7">
    <source>
        <dbReference type="SAM" id="SignalP"/>
    </source>
</evidence>
<keyword evidence="5" id="KW-0722">Serine protease inhibitor</keyword>
<dbReference type="GeneID" id="129337856"/>
<proteinExistence type="predicted"/>
<keyword evidence="9" id="KW-1185">Reference proteome</keyword>
<dbReference type="GO" id="GO:0005615">
    <property type="term" value="C:extracellular space"/>
    <property type="evidence" value="ECO:0007669"/>
    <property type="project" value="TreeGrafter"/>
</dbReference>
<evidence type="ECO:0000313" key="10">
    <source>
        <dbReference type="RefSeq" id="XP_054847787.1"/>
    </source>
</evidence>
<dbReference type="Proteomes" id="UP001190640">
    <property type="component" value="Chromosome 11"/>
</dbReference>
<sequence>MPRAALLAGCLLLLLGLGSPKKARNDNGRICQLPVNEGLCKAKLPRWHYDKNTQTCKKFSYGGCQGNANNFRTKEECEQICQMINKIPKECRLKPNEGKCGTLYRRYFFNINTMTCEKFYYGGCKGNENRFPTKFSCMDHCLPEKSLCTPAGFCLKQRRAARLV</sequence>
<dbReference type="InterPro" id="IPR050098">
    <property type="entry name" value="TFPI/VKTCI-like"/>
</dbReference>
<dbReference type="FunFam" id="4.10.410.10:FF:000011">
    <property type="entry name" value="Tissue factor pathway inhibitor"/>
    <property type="match status" value="1"/>
</dbReference>
<gene>
    <name evidence="10" type="primary">LOC129337856</name>
</gene>
<dbReference type="RefSeq" id="XP_054847787.1">
    <property type="nucleotide sequence ID" value="XM_054991812.1"/>
</dbReference>
<reference evidence="10" key="1">
    <citation type="submission" date="2025-08" db="UniProtKB">
        <authorList>
            <consortium name="RefSeq"/>
        </authorList>
    </citation>
    <scope>IDENTIFICATION</scope>
    <source>
        <tissue evidence="10">Blood</tissue>
    </source>
</reference>
<dbReference type="FunFam" id="4.10.410.10:FF:000015">
    <property type="entry name" value="WAP four-disulfide core domain 6A"/>
    <property type="match status" value="1"/>
</dbReference>
<keyword evidence="2" id="KW-0964">Secreted</keyword>
<dbReference type="PRINTS" id="PR00759">
    <property type="entry name" value="BASICPTASE"/>
</dbReference>
<evidence type="ECO:0000256" key="1">
    <source>
        <dbReference type="ARBA" id="ARBA00004613"/>
    </source>
</evidence>
<evidence type="ECO:0000256" key="5">
    <source>
        <dbReference type="ARBA" id="ARBA00022900"/>
    </source>
</evidence>
<accession>A0AA97LCW0</accession>
<dbReference type="InterPro" id="IPR002223">
    <property type="entry name" value="Kunitz_BPTI"/>
</dbReference>
<feature type="domain" description="BPTI/Kunitz inhibitor" evidence="8">
    <location>
        <begin position="31"/>
        <end position="81"/>
    </location>
</feature>
<protein>
    <submittedName>
        <fullName evidence="10">Tissue factor pathway inhibitor 2-like</fullName>
    </submittedName>
</protein>
<dbReference type="SUPFAM" id="SSF57362">
    <property type="entry name" value="BPTI-like"/>
    <property type="match status" value="2"/>
</dbReference>
<feature type="chain" id="PRO_5041687073" evidence="7">
    <location>
        <begin position="24"/>
        <end position="164"/>
    </location>
</feature>
<dbReference type="SMART" id="SM00131">
    <property type="entry name" value="KU"/>
    <property type="match status" value="2"/>
</dbReference>
<dbReference type="InterPro" id="IPR020901">
    <property type="entry name" value="Prtase_inh_Kunz-CS"/>
</dbReference>
<dbReference type="PANTHER" id="PTHR10083:SF376">
    <property type="entry name" value="SERINE PEPTIDASE INHIBITOR, KUNITZ TYPE, 3"/>
    <property type="match status" value="1"/>
</dbReference>
<dbReference type="InterPro" id="IPR036880">
    <property type="entry name" value="Kunitz_BPTI_sf"/>
</dbReference>
<evidence type="ECO:0000313" key="9">
    <source>
        <dbReference type="Proteomes" id="UP001190640"/>
    </source>
</evidence>
<dbReference type="PROSITE" id="PS50279">
    <property type="entry name" value="BPTI_KUNITZ_2"/>
    <property type="match status" value="2"/>
</dbReference>
<organism evidence="9 10">
    <name type="scientific">Eublepharis macularius</name>
    <name type="common">Leopard gecko</name>
    <name type="synonym">Cyrtodactylus macularius</name>
    <dbReference type="NCBI Taxonomy" id="481883"/>
    <lineage>
        <taxon>Eukaryota</taxon>
        <taxon>Metazoa</taxon>
        <taxon>Chordata</taxon>
        <taxon>Craniata</taxon>
        <taxon>Vertebrata</taxon>
        <taxon>Euteleostomi</taxon>
        <taxon>Lepidosauria</taxon>
        <taxon>Squamata</taxon>
        <taxon>Bifurcata</taxon>
        <taxon>Gekkota</taxon>
        <taxon>Eublepharidae</taxon>
        <taxon>Eublepharinae</taxon>
        <taxon>Eublepharis</taxon>
    </lineage>
</organism>
<keyword evidence="3" id="KW-0646">Protease inhibitor</keyword>
<name>A0AA97LCW0_EUBMA</name>
<comment type="subcellular location">
    <subcellularLocation>
        <location evidence="1">Secreted</location>
    </subcellularLocation>
</comment>
<dbReference type="Gene3D" id="4.10.410.10">
    <property type="entry name" value="Pancreatic trypsin inhibitor Kunitz domain"/>
    <property type="match status" value="2"/>
</dbReference>
<dbReference type="AlphaFoldDB" id="A0AA97LCW0"/>
<evidence type="ECO:0000256" key="2">
    <source>
        <dbReference type="ARBA" id="ARBA00022525"/>
    </source>
</evidence>
<evidence type="ECO:0000256" key="4">
    <source>
        <dbReference type="ARBA" id="ARBA00022729"/>
    </source>
</evidence>
<dbReference type="GO" id="GO:0004867">
    <property type="term" value="F:serine-type endopeptidase inhibitor activity"/>
    <property type="evidence" value="ECO:0007669"/>
    <property type="project" value="UniProtKB-KW"/>
</dbReference>
<dbReference type="PROSITE" id="PS00280">
    <property type="entry name" value="BPTI_KUNITZ_1"/>
    <property type="match status" value="2"/>
</dbReference>
<keyword evidence="4 7" id="KW-0732">Signal</keyword>
<feature type="domain" description="BPTI/Kunitz inhibitor" evidence="8">
    <location>
        <begin position="91"/>
        <end position="141"/>
    </location>
</feature>
<keyword evidence="6" id="KW-1015">Disulfide bond</keyword>
<dbReference type="PANTHER" id="PTHR10083">
    <property type="entry name" value="KUNITZ-TYPE PROTEASE INHIBITOR-RELATED"/>
    <property type="match status" value="1"/>
</dbReference>